<dbReference type="GO" id="GO:0015179">
    <property type="term" value="F:L-amino acid transmembrane transporter activity"/>
    <property type="evidence" value="ECO:0007669"/>
    <property type="project" value="TreeGrafter"/>
</dbReference>
<dbReference type="GO" id="GO:0016020">
    <property type="term" value="C:membrane"/>
    <property type="evidence" value="ECO:0007669"/>
    <property type="project" value="UniProtKB-SubCell"/>
</dbReference>
<evidence type="ECO:0000256" key="2">
    <source>
        <dbReference type="ARBA" id="ARBA00022692"/>
    </source>
</evidence>
<feature type="transmembrane region" description="Helical" evidence="5">
    <location>
        <begin position="146"/>
        <end position="169"/>
    </location>
</feature>
<comment type="subcellular location">
    <subcellularLocation>
        <location evidence="1">Membrane</location>
        <topology evidence="1">Multi-pass membrane protein</topology>
    </subcellularLocation>
</comment>
<evidence type="ECO:0000256" key="3">
    <source>
        <dbReference type="ARBA" id="ARBA00022989"/>
    </source>
</evidence>
<keyword evidence="2 5" id="KW-0812">Transmembrane</keyword>
<reference evidence="6 7" key="1">
    <citation type="submission" date="2018-11" db="EMBL/GenBank/DDBJ databases">
        <authorList>
            <consortium name="Pathogen Informatics"/>
        </authorList>
    </citation>
    <scope>NUCLEOTIDE SEQUENCE [LARGE SCALE GENOMIC DNA]</scope>
</reference>
<protein>
    <submittedName>
        <fullName evidence="8">AA_permease domain-containing protein</fullName>
    </submittedName>
</protein>
<keyword evidence="4 5" id="KW-0472">Membrane</keyword>
<dbReference type="PANTHER" id="PTHR11785">
    <property type="entry name" value="AMINO ACID TRANSPORTER"/>
    <property type="match status" value="1"/>
</dbReference>
<organism evidence="7 8">
    <name type="scientific">Heligmosomoides polygyrus</name>
    <name type="common">Parasitic roundworm</name>
    <dbReference type="NCBI Taxonomy" id="6339"/>
    <lineage>
        <taxon>Eukaryota</taxon>
        <taxon>Metazoa</taxon>
        <taxon>Ecdysozoa</taxon>
        <taxon>Nematoda</taxon>
        <taxon>Chromadorea</taxon>
        <taxon>Rhabditida</taxon>
        <taxon>Rhabditina</taxon>
        <taxon>Rhabditomorpha</taxon>
        <taxon>Strongyloidea</taxon>
        <taxon>Heligmosomidae</taxon>
        <taxon>Heligmosomoides</taxon>
    </lineage>
</organism>
<evidence type="ECO:0000256" key="1">
    <source>
        <dbReference type="ARBA" id="ARBA00004141"/>
    </source>
</evidence>
<feature type="transmembrane region" description="Helical" evidence="5">
    <location>
        <begin position="181"/>
        <end position="201"/>
    </location>
</feature>
<name>A0A183GHD9_HELPZ</name>
<evidence type="ECO:0000256" key="5">
    <source>
        <dbReference type="SAM" id="Phobius"/>
    </source>
</evidence>
<dbReference type="InterPro" id="IPR050598">
    <property type="entry name" value="AminoAcid_Transporter"/>
</dbReference>
<evidence type="ECO:0000313" key="6">
    <source>
        <dbReference type="EMBL" id="VDP29465.1"/>
    </source>
</evidence>
<evidence type="ECO:0000313" key="7">
    <source>
        <dbReference type="Proteomes" id="UP000050761"/>
    </source>
</evidence>
<keyword evidence="3 5" id="KW-1133">Transmembrane helix</keyword>
<evidence type="ECO:0000256" key="4">
    <source>
        <dbReference type="ARBA" id="ARBA00023136"/>
    </source>
</evidence>
<feature type="transmembrane region" description="Helical" evidence="5">
    <location>
        <begin position="75"/>
        <end position="101"/>
    </location>
</feature>
<dbReference type="PANTHER" id="PTHR11785:SF531">
    <property type="entry name" value="LARGE NEUTRAL AMINO ACIDS TRANSPORTER SMALL SUBUNIT 1"/>
    <property type="match status" value="1"/>
</dbReference>
<feature type="transmembrane region" description="Helical" evidence="5">
    <location>
        <begin position="26"/>
        <end position="50"/>
    </location>
</feature>
<feature type="transmembrane region" description="Helical" evidence="5">
    <location>
        <begin position="122"/>
        <end position="140"/>
    </location>
</feature>
<dbReference type="AlphaFoldDB" id="A0A183GHD9"/>
<accession>A0A183GHD9</accession>
<evidence type="ECO:0000313" key="8">
    <source>
        <dbReference type="WBParaSite" id="HPBE_0002197601-mRNA-1"/>
    </source>
</evidence>
<dbReference type="OrthoDB" id="10062876at2759"/>
<dbReference type="Gene3D" id="1.20.1740.10">
    <property type="entry name" value="Amino acid/polyamine transporter I"/>
    <property type="match status" value="1"/>
</dbReference>
<reference evidence="8" key="2">
    <citation type="submission" date="2019-09" db="UniProtKB">
        <authorList>
            <consortium name="WormBaseParasite"/>
        </authorList>
    </citation>
    <scope>IDENTIFICATION</scope>
</reference>
<sequence length="212" mass="22987">MFAYQGWAYLNSATEEVVNPTRNLPLAIMISMSICTAVYVAFNAALYVVVTPDEMLINPAAAVIFSNKVYGKFNFIIPLCVSISTFGSSNGIIMMSSRLYFAGAREGHMPAILAMTNKHLHTPIPAVILMSTVSIIYIFIGDVFVLINASQVTALIAYIAVALALIWLRHKMPDAPRPVKVNLAFPVVFIIGSAILVVSSVQGAPKDTSKFE</sequence>
<dbReference type="Proteomes" id="UP000050761">
    <property type="component" value="Unassembled WGS sequence"/>
</dbReference>
<accession>A0A3P8DDB7</accession>
<dbReference type="Pfam" id="PF13520">
    <property type="entry name" value="AA_permease_2"/>
    <property type="match status" value="1"/>
</dbReference>
<proteinExistence type="predicted"/>
<dbReference type="EMBL" id="UZAH01033530">
    <property type="protein sequence ID" value="VDP29465.1"/>
    <property type="molecule type" value="Genomic_DNA"/>
</dbReference>
<dbReference type="InterPro" id="IPR002293">
    <property type="entry name" value="AA/rel_permease1"/>
</dbReference>
<gene>
    <name evidence="6" type="ORF">HPBE_LOCUS21975</name>
</gene>
<keyword evidence="7" id="KW-1185">Reference proteome</keyword>
<dbReference type="WBParaSite" id="HPBE_0002197601-mRNA-1">
    <property type="protein sequence ID" value="HPBE_0002197601-mRNA-1"/>
    <property type="gene ID" value="HPBE_0002197601"/>
</dbReference>